<dbReference type="Proteomes" id="UP001203852">
    <property type="component" value="Unassembled WGS sequence"/>
</dbReference>
<dbReference type="Pfam" id="PF11951">
    <property type="entry name" value="Fungal_trans_2"/>
    <property type="match status" value="2"/>
</dbReference>
<evidence type="ECO:0000256" key="1">
    <source>
        <dbReference type="ARBA" id="ARBA00004123"/>
    </source>
</evidence>
<protein>
    <submittedName>
        <fullName evidence="4">Fungal-specific transcription factor domain-containing protein</fullName>
    </submittedName>
</protein>
<accession>A0AAN6IAQ2</accession>
<evidence type="ECO:0000313" key="4">
    <source>
        <dbReference type="EMBL" id="KAI1608889.1"/>
    </source>
</evidence>
<organism evidence="4 5">
    <name type="scientific">Exophiala viscosa</name>
    <dbReference type="NCBI Taxonomy" id="2486360"/>
    <lineage>
        <taxon>Eukaryota</taxon>
        <taxon>Fungi</taxon>
        <taxon>Dikarya</taxon>
        <taxon>Ascomycota</taxon>
        <taxon>Pezizomycotina</taxon>
        <taxon>Eurotiomycetes</taxon>
        <taxon>Chaetothyriomycetidae</taxon>
        <taxon>Chaetothyriales</taxon>
        <taxon>Herpotrichiellaceae</taxon>
        <taxon>Exophiala</taxon>
    </lineage>
</organism>
<keyword evidence="5" id="KW-1185">Reference proteome</keyword>
<proteinExistence type="predicted"/>
<dbReference type="PANTHER" id="PTHR37534:SF46">
    <property type="entry name" value="ZN(II)2CYS6 TRANSCRIPTION FACTOR (EUROFUNG)"/>
    <property type="match status" value="1"/>
</dbReference>
<name>A0AAN6IAQ2_9EURO</name>
<dbReference type="PANTHER" id="PTHR37534">
    <property type="entry name" value="TRANSCRIPTIONAL ACTIVATOR PROTEIN UGA3"/>
    <property type="match status" value="1"/>
</dbReference>
<comment type="caution">
    <text evidence="4">The sequence shown here is derived from an EMBL/GenBank/DDBJ whole genome shotgun (WGS) entry which is preliminary data.</text>
</comment>
<dbReference type="AlphaFoldDB" id="A0AAN6IAQ2"/>
<gene>
    <name evidence="4" type="ORF">EDD36DRAFT_423219</name>
</gene>
<dbReference type="EMBL" id="MU404362">
    <property type="protein sequence ID" value="KAI1608889.1"/>
    <property type="molecule type" value="Genomic_DNA"/>
</dbReference>
<keyword evidence="2" id="KW-0539">Nucleus</keyword>
<evidence type="ECO:0000256" key="2">
    <source>
        <dbReference type="ARBA" id="ARBA00023242"/>
    </source>
</evidence>
<evidence type="ECO:0000313" key="5">
    <source>
        <dbReference type="Proteomes" id="UP001203852"/>
    </source>
</evidence>
<sequence length="557" mass="62808">MKKNPHVGNVDNVDRDASIPLAQDSAQWTILNHSPPMIQEPSKSSSRVGIVDNQPLEDWTASPLGHEVRADLECFAGPQQSSAEFLSAEQDLAKLDHSSSARVGSGSEFETDKASCVYAHDGNRNEISLNQNEREEQEERDLVQDAGSDSDSDVNELVVQLAMNFKHVSGSIPAHDRKDNPYRKSCLIAVSYPTLLHTIIAVATDHMYNYGRSSIDLTTSRHSRALKSLQESLKVLAQTEEKPKSNDSVIGDSGNYSYAYSVLSPRDVVLAAILMQIVSNVMTGSDSAEAHMRIAAHFLREMGLLYQPGQSFFPRLLVQRFAMVDVVLSFLRHRDPLAPPDFILYQPNQHFDLSEPSFREMTGISFLNGRVMSGMTPDIFAEAYLLESEMRVWGRKYHENLQGKQECLLAIPPPDSQNSDRNLDVLGECFYWTGHLLLMRRVLLDPTTAPRVQMVRNHLFRLIDCLPTGCRPDSSVPFPFYMAAREAISADQRAWVRNKHAIMRKVYRDRARDLMMASIEEIWAKADSSASSHTEVDHIRTEGRIKEIDRRSSHFMF</sequence>
<feature type="region of interest" description="Disordered" evidence="3">
    <location>
        <begin position="122"/>
        <end position="150"/>
    </location>
</feature>
<dbReference type="GO" id="GO:0005634">
    <property type="term" value="C:nucleus"/>
    <property type="evidence" value="ECO:0007669"/>
    <property type="project" value="UniProtKB-SubCell"/>
</dbReference>
<evidence type="ECO:0000256" key="3">
    <source>
        <dbReference type="SAM" id="MobiDB-lite"/>
    </source>
</evidence>
<dbReference type="InterPro" id="IPR021858">
    <property type="entry name" value="Fun_TF"/>
</dbReference>
<reference evidence="4" key="1">
    <citation type="journal article" date="2022" name="bioRxiv">
        <title>Deciphering the potential niche of two novel black yeast fungi from a biological soil crust based on their genomes, phenotypes, and melanin regulation.</title>
        <authorList>
            <consortium name="DOE Joint Genome Institute"/>
            <person name="Carr E.C."/>
            <person name="Barton Q."/>
            <person name="Grambo S."/>
            <person name="Sullivan M."/>
            <person name="Renfro C.M."/>
            <person name="Kuo A."/>
            <person name="Pangilinan J."/>
            <person name="Lipzen A."/>
            <person name="Keymanesh K."/>
            <person name="Savage E."/>
            <person name="Barry K."/>
            <person name="Grigoriev I.V."/>
            <person name="Riekhof W.R."/>
            <person name="Harris S.S."/>
        </authorList>
    </citation>
    <scope>NUCLEOTIDE SEQUENCE</scope>
    <source>
        <strain evidence="4">JF 03-4F</strain>
    </source>
</reference>
<comment type="subcellular location">
    <subcellularLocation>
        <location evidence="1">Nucleus</location>
    </subcellularLocation>
</comment>